<evidence type="ECO:0000259" key="1">
    <source>
        <dbReference type="PROSITE" id="PS50181"/>
    </source>
</evidence>
<dbReference type="Proteomes" id="UP000594261">
    <property type="component" value="Chromosome 4"/>
</dbReference>
<protein>
    <recommendedName>
        <fullName evidence="1">F-box domain-containing protein</fullName>
    </recommendedName>
</protein>
<name>A0A7N2LCF7_QUELO</name>
<dbReference type="InterPro" id="IPR001810">
    <property type="entry name" value="F-box_dom"/>
</dbReference>
<evidence type="ECO:0000313" key="2">
    <source>
        <dbReference type="EnsemblPlants" id="QL04p018347:mrna"/>
    </source>
</evidence>
<keyword evidence="3" id="KW-1185">Reference proteome</keyword>
<dbReference type="OMA" id="TNWIFKC"/>
<organism evidence="2 3">
    <name type="scientific">Quercus lobata</name>
    <name type="common">Valley oak</name>
    <dbReference type="NCBI Taxonomy" id="97700"/>
    <lineage>
        <taxon>Eukaryota</taxon>
        <taxon>Viridiplantae</taxon>
        <taxon>Streptophyta</taxon>
        <taxon>Embryophyta</taxon>
        <taxon>Tracheophyta</taxon>
        <taxon>Spermatophyta</taxon>
        <taxon>Magnoliopsida</taxon>
        <taxon>eudicotyledons</taxon>
        <taxon>Gunneridae</taxon>
        <taxon>Pentapetalae</taxon>
        <taxon>rosids</taxon>
        <taxon>fabids</taxon>
        <taxon>Fagales</taxon>
        <taxon>Fagaceae</taxon>
        <taxon>Quercus</taxon>
    </lineage>
</organism>
<reference evidence="2" key="2">
    <citation type="submission" date="2021-01" db="UniProtKB">
        <authorList>
            <consortium name="EnsemblPlants"/>
        </authorList>
    </citation>
    <scope>IDENTIFICATION</scope>
</reference>
<dbReference type="InterPro" id="IPR050232">
    <property type="entry name" value="FBL13/AtMIF1-like"/>
</dbReference>
<dbReference type="SUPFAM" id="SSF81383">
    <property type="entry name" value="F-box domain"/>
    <property type="match status" value="1"/>
</dbReference>
<dbReference type="InParanoid" id="A0A7N2LCF7"/>
<dbReference type="PROSITE" id="PS50181">
    <property type="entry name" value="FBOX"/>
    <property type="match status" value="1"/>
</dbReference>
<dbReference type="EMBL" id="LRBV02000004">
    <property type="status" value="NOT_ANNOTATED_CDS"/>
    <property type="molecule type" value="Genomic_DNA"/>
</dbReference>
<dbReference type="InterPro" id="IPR036047">
    <property type="entry name" value="F-box-like_dom_sf"/>
</dbReference>
<dbReference type="PANTHER" id="PTHR31900">
    <property type="entry name" value="F-BOX/RNI SUPERFAMILY PROTEIN-RELATED"/>
    <property type="match status" value="1"/>
</dbReference>
<proteinExistence type="predicted"/>
<dbReference type="CDD" id="cd22160">
    <property type="entry name" value="F-box_AtFBL13-like"/>
    <property type="match status" value="1"/>
</dbReference>
<dbReference type="Pfam" id="PF00646">
    <property type="entry name" value="F-box"/>
    <property type="match status" value="1"/>
</dbReference>
<dbReference type="AlphaFoldDB" id="A0A7N2LCF7"/>
<dbReference type="PANTHER" id="PTHR31900:SF32">
    <property type="entry name" value="F-BOX_RNI_FBD-LIKE DOMAIN PROTEIN"/>
    <property type="match status" value="1"/>
</dbReference>
<dbReference type="EnsemblPlants" id="QL04p018347:mrna">
    <property type="protein sequence ID" value="QL04p018347:mrna"/>
    <property type="gene ID" value="QL04p018347"/>
</dbReference>
<dbReference type="InterPro" id="IPR053781">
    <property type="entry name" value="F-box_AtFBL13-like"/>
</dbReference>
<dbReference type="SUPFAM" id="SSF52047">
    <property type="entry name" value="RNI-like"/>
    <property type="match status" value="1"/>
</dbReference>
<dbReference type="FunCoup" id="A0A7N2LCF7">
    <property type="interactions" value="1947"/>
</dbReference>
<dbReference type="Gramene" id="QL04p018347:mrna">
    <property type="protein sequence ID" value="QL04p018347:mrna"/>
    <property type="gene ID" value="QL04p018347"/>
</dbReference>
<dbReference type="Pfam" id="PF23622">
    <property type="entry name" value="LRR_At1g61320_AtMIF1"/>
    <property type="match status" value="1"/>
</dbReference>
<evidence type="ECO:0000313" key="3">
    <source>
        <dbReference type="Proteomes" id="UP000594261"/>
    </source>
</evidence>
<dbReference type="InterPro" id="IPR055357">
    <property type="entry name" value="LRR_At1g61320_AtMIF1"/>
</dbReference>
<feature type="domain" description="F-box" evidence="1">
    <location>
        <begin position="55"/>
        <end position="89"/>
    </location>
</feature>
<dbReference type="Gene3D" id="3.80.10.10">
    <property type="entry name" value="Ribonuclease Inhibitor"/>
    <property type="match status" value="1"/>
</dbReference>
<dbReference type="Gene3D" id="1.20.1280.50">
    <property type="match status" value="1"/>
</dbReference>
<accession>A0A7N2LCF7</accession>
<sequence length="483" mass="56377">MNFASTQSPLYKIHLLAHTSPISLENLESTKTSEDFWVVEERSNSNCVCTKRHNLDRISDLPDSILHHILSFLPTEEAIEASYLSKRWNWLWTFASGLSFHDHQDSEHVTDFAVSVCKTLPLYRSHKLDKFHITDFRYTPHFECYVDYWVNFATTHNVENLYLELDSTEMPYYDHYKLSQSLCTHSSLKTLALRFCKFEPKPCIRWTSLRVLCITYARLTRDMIRKILLGSPALTDLRLYNFEFQVILAPNLRSLSISGLMYRRRFRLRNVSSLVEAKLSFERTMTDHERESCYSKNRSVLTKLLVSLLHVPKITISTWCLQVLSLLTILEVKALPSPLAERKCLVLDTELNKWDLPGITNLLQSSPDLEKLVVNLVPSCNSKLEFKPEFINDYNFDHEEFWNSKRTFECLSLHLKTVEIVGFEAKCFGLPFVLGFVQFLLKHARVLEKMVIYEKREATNQTPTLVEAREFLQGHRDELITDS</sequence>
<dbReference type="InterPro" id="IPR032675">
    <property type="entry name" value="LRR_dom_sf"/>
</dbReference>
<reference evidence="2 3" key="1">
    <citation type="journal article" date="2016" name="G3 (Bethesda)">
        <title>First Draft Assembly and Annotation of the Genome of a California Endemic Oak Quercus lobata Nee (Fagaceae).</title>
        <authorList>
            <person name="Sork V.L."/>
            <person name="Fitz-Gibbon S.T."/>
            <person name="Puiu D."/>
            <person name="Crepeau M."/>
            <person name="Gugger P.F."/>
            <person name="Sherman R."/>
            <person name="Stevens K."/>
            <person name="Langley C.H."/>
            <person name="Pellegrini M."/>
            <person name="Salzberg S.L."/>
        </authorList>
    </citation>
    <scope>NUCLEOTIDE SEQUENCE [LARGE SCALE GENOMIC DNA]</scope>
    <source>
        <strain evidence="2 3">cv. SW786</strain>
    </source>
</reference>